<dbReference type="InterPro" id="IPR013512">
    <property type="entry name" value="DXP_reductoisomerase_N"/>
</dbReference>
<keyword evidence="9 13" id="KW-0414">Isoprene biosynthesis</keyword>
<dbReference type="FunFam" id="3.40.50.720:FF:000045">
    <property type="entry name" value="1-deoxy-D-xylulose 5-phosphate reductoisomerase"/>
    <property type="match status" value="1"/>
</dbReference>
<dbReference type="GO" id="GO:0070402">
    <property type="term" value="F:NADPH binding"/>
    <property type="evidence" value="ECO:0007669"/>
    <property type="project" value="InterPro"/>
</dbReference>
<dbReference type="Gene3D" id="1.10.1740.10">
    <property type="match status" value="1"/>
</dbReference>
<evidence type="ECO:0000256" key="8">
    <source>
        <dbReference type="ARBA" id="ARBA00023211"/>
    </source>
</evidence>
<dbReference type="InterPro" id="IPR003821">
    <property type="entry name" value="DXP_reductoisomerase"/>
</dbReference>
<feature type="binding site" evidence="13">
    <location>
        <position position="13"/>
    </location>
    <ligand>
        <name>NADPH</name>
        <dbReference type="ChEBI" id="CHEBI:57783"/>
    </ligand>
</feature>
<dbReference type="HAMAP" id="MF_00183">
    <property type="entry name" value="DXP_reductoisom"/>
    <property type="match status" value="1"/>
</dbReference>
<feature type="binding site" evidence="13">
    <location>
        <position position="151"/>
    </location>
    <ligand>
        <name>Mn(2+)</name>
        <dbReference type="ChEBI" id="CHEBI:29035"/>
    </ligand>
</feature>
<feature type="binding site" evidence="13">
    <location>
        <position position="186"/>
    </location>
    <ligand>
        <name>1-deoxy-D-xylulose 5-phosphate</name>
        <dbReference type="ChEBI" id="CHEBI:57792"/>
    </ligand>
</feature>
<dbReference type="FunFam" id="1.10.1740.10:FF:000004">
    <property type="entry name" value="1-deoxy-D-xylulose 5-phosphate reductoisomerase"/>
    <property type="match status" value="1"/>
</dbReference>
<dbReference type="NCBIfam" id="TIGR00243">
    <property type="entry name" value="Dxr"/>
    <property type="match status" value="1"/>
</dbReference>
<dbReference type="PANTHER" id="PTHR30525">
    <property type="entry name" value="1-DEOXY-D-XYLULOSE 5-PHOSPHATE REDUCTOISOMERASE"/>
    <property type="match status" value="1"/>
</dbReference>
<accession>A0A7T7WKA6</accession>
<dbReference type="InterPro" id="IPR013644">
    <property type="entry name" value="DXP_reductoisomerase_C"/>
</dbReference>
<dbReference type="SUPFAM" id="SSF69055">
    <property type="entry name" value="1-deoxy-D-xylulose-5-phosphate reductoisomerase, C-terminal domain"/>
    <property type="match status" value="1"/>
</dbReference>
<dbReference type="Gene3D" id="3.40.50.720">
    <property type="entry name" value="NAD(P)-binding Rossmann-like Domain"/>
    <property type="match status" value="1"/>
</dbReference>
<feature type="binding site" evidence="13">
    <location>
        <position position="228"/>
    </location>
    <ligand>
        <name>1-deoxy-D-xylulose 5-phosphate</name>
        <dbReference type="ChEBI" id="CHEBI:57792"/>
    </ligand>
</feature>
<keyword evidence="13" id="KW-0460">Magnesium</keyword>
<evidence type="ECO:0000259" key="15">
    <source>
        <dbReference type="Pfam" id="PF08436"/>
    </source>
</evidence>
<evidence type="ECO:0000313" key="17">
    <source>
        <dbReference type="EMBL" id="QQN89285.1"/>
    </source>
</evidence>
<feature type="binding site" evidence="13">
    <location>
        <position position="12"/>
    </location>
    <ligand>
        <name>NADPH</name>
        <dbReference type="ChEBI" id="CHEBI:57783"/>
    </ligand>
</feature>
<dbReference type="NCBIfam" id="NF003938">
    <property type="entry name" value="PRK05447.1-1"/>
    <property type="match status" value="1"/>
</dbReference>
<dbReference type="NCBIfam" id="NF009114">
    <property type="entry name" value="PRK12464.1"/>
    <property type="match status" value="1"/>
</dbReference>
<keyword evidence="7 13" id="KW-0560">Oxidoreductase</keyword>
<dbReference type="AlphaFoldDB" id="A0A7T7WKA6"/>
<keyword evidence="17" id="KW-0413">Isomerase</keyword>
<evidence type="ECO:0000256" key="3">
    <source>
        <dbReference type="ARBA" id="ARBA00006825"/>
    </source>
</evidence>
<evidence type="ECO:0000256" key="1">
    <source>
        <dbReference type="ARBA" id="ARBA00001941"/>
    </source>
</evidence>
<proteinExistence type="inferred from homology"/>
<feature type="binding site" evidence="13">
    <location>
        <position position="231"/>
    </location>
    <ligand>
        <name>1-deoxy-D-xylulose 5-phosphate</name>
        <dbReference type="ChEBI" id="CHEBI:57792"/>
    </ligand>
</feature>
<gene>
    <name evidence="13" type="primary">dxr</name>
    <name evidence="17" type="ORF">IAQ69_06430</name>
</gene>
<dbReference type="PANTHER" id="PTHR30525:SF0">
    <property type="entry name" value="1-DEOXY-D-XYLULOSE 5-PHOSPHATE REDUCTOISOMERASE, CHLOROPLASTIC"/>
    <property type="match status" value="1"/>
</dbReference>
<feature type="domain" description="1-deoxy-D-xylulose 5-phosphate reductoisomerase C-terminal" evidence="15">
    <location>
        <begin position="147"/>
        <end position="239"/>
    </location>
</feature>
<dbReference type="Pfam" id="PF08436">
    <property type="entry name" value="DXP_redisom_C"/>
    <property type="match status" value="1"/>
</dbReference>
<evidence type="ECO:0000256" key="12">
    <source>
        <dbReference type="ARBA" id="ARBA00071224"/>
    </source>
</evidence>
<comment type="function">
    <text evidence="11 13">Catalyzes the NADPH-dependent rearrangement and reduction of 1-deoxy-D-xylulose-5-phosphate (DXP) to 2-C-methyl-D-erythritol 4-phosphate (MEP).</text>
</comment>
<dbReference type="Proteomes" id="UP000596079">
    <property type="component" value="Chromosome"/>
</dbReference>
<dbReference type="GO" id="GO:0030145">
    <property type="term" value="F:manganese ion binding"/>
    <property type="evidence" value="ECO:0007669"/>
    <property type="project" value="TreeGrafter"/>
</dbReference>
<dbReference type="InterPro" id="IPR036169">
    <property type="entry name" value="DXPR_C_sf"/>
</dbReference>
<sequence length="398" mass="43030">MSQAVCILGATGSIGQSTLKILQQHPEAYSVFAVTAQSRITELAEICQQYRPKVAVVPANKVDELSQLLQVQGLSDIEILQNEAGLISVAEHADVDIVMAAIVGAAGLLSTLAAVKAGKRVLLANKEALVMSGDIMMQAARDYGALLLPVDSEHNAIFQCLPQNYFDAERNGQPKLGVHQILLTASGGPFLNYSLEQLHDVTPAQACKHPNWSMGQKISVDSATLMNKGLELIEACHLFAVQEQFVTVVVHPQSIIHSMVQYVDGSTLAQMGNPDMGTPIAHALAWPQRISTHIPALDLFKHSQLNFQEPDVVRFPALKLARQAMKSGGIAPTILNAANEIAVAAFLNQQIRFTQIPQVVETVLNQMDNQPAHDLDTILHADHTARGLSQQYVVNKGS</sequence>
<feature type="binding site" evidence="13">
    <location>
        <position position="127"/>
    </location>
    <ligand>
        <name>NADPH</name>
        <dbReference type="ChEBI" id="CHEBI:57783"/>
    </ligand>
</feature>
<evidence type="ECO:0000256" key="7">
    <source>
        <dbReference type="ARBA" id="ARBA00023002"/>
    </source>
</evidence>
<comment type="catalytic activity">
    <reaction evidence="10">
        <text>2-C-methyl-D-erythritol 4-phosphate + NADP(+) = 1-deoxy-D-xylulose 5-phosphate + NADPH + H(+)</text>
        <dbReference type="Rhea" id="RHEA:13717"/>
        <dbReference type="ChEBI" id="CHEBI:15378"/>
        <dbReference type="ChEBI" id="CHEBI:57783"/>
        <dbReference type="ChEBI" id="CHEBI:57792"/>
        <dbReference type="ChEBI" id="CHEBI:58262"/>
        <dbReference type="ChEBI" id="CHEBI:58349"/>
        <dbReference type="EC" id="1.1.1.267"/>
    </reaction>
    <physiologicalReaction direction="right-to-left" evidence="10">
        <dbReference type="Rhea" id="RHEA:13719"/>
    </physiologicalReaction>
</comment>
<evidence type="ECO:0000256" key="13">
    <source>
        <dbReference type="HAMAP-Rule" id="MF_00183"/>
    </source>
</evidence>
<evidence type="ECO:0000313" key="18">
    <source>
        <dbReference type="Proteomes" id="UP000596079"/>
    </source>
</evidence>
<dbReference type="GO" id="GO:0051484">
    <property type="term" value="P:isopentenyl diphosphate biosynthetic process, methylerythritol 4-phosphate pathway involved in terpenoid biosynthetic process"/>
    <property type="evidence" value="ECO:0007669"/>
    <property type="project" value="TreeGrafter"/>
</dbReference>
<feature type="binding site" evidence="13">
    <location>
        <position position="14"/>
    </location>
    <ligand>
        <name>NADPH</name>
        <dbReference type="ChEBI" id="CHEBI:57783"/>
    </ligand>
</feature>
<dbReference type="InterPro" id="IPR026877">
    <property type="entry name" value="DXPR_C"/>
</dbReference>
<feature type="binding site" evidence="13">
    <location>
        <position position="222"/>
    </location>
    <ligand>
        <name>1-deoxy-D-xylulose 5-phosphate</name>
        <dbReference type="ChEBI" id="CHEBI:57792"/>
    </ligand>
</feature>
<feature type="binding site" evidence="13">
    <location>
        <position position="11"/>
    </location>
    <ligand>
        <name>NADPH</name>
        <dbReference type="ChEBI" id="CHEBI:57783"/>
    </ligand>
</feature>
<evidence type="ECO:0000259" key="16">
    <source>
        <dbReference type="Pfam" id="PF13288"/>
    </source>
</evidence>
<keyword evidence="5 13" id="KW-0479">Metal-binding</keyword>
<comment type="pathway">
    <text evidence="2 13">Isoprenoid biosynthesis; isopentenyl diphosphate biosynthesis via DXP pathway; isopentenyl diphosphate from 1-deoxy-D-xylulose 5-phosphate: step 1/6.</text>
</comment>
<name>A0A7T7WKA6_9GAMM</name>
<feature type="binding site" evidence="13">
    <location>
        <position position="231"/>
    </location>
    <ligand>
        <name>Mn(2+)</name>
        <dbReference type="ChEBI" id="CHEBI:29035"/>
    </ligand>
</feature>
<keyword evidence="6 13" id="KW-0521">NADP</keyword>
<feature type="binding site" evidence="13">
    <location>
        <position position="153"/>
    </location>
    <ligand>
        <name>Mn(2+)</name>
        <dbReference type="ChEBI" id="CHEBI:29035"/>
    </ligand>
</feature>
<feature type="binding site" evidence="13">
    <location>
        <position position="227"/>
    </location>
    <ligand>
        <name>1-deoxy-D-xylulose 5-phosphate</name>
        <dbReference type="ChEBI" id="CHEBI:57792"/>
    </ligand>
</feature>
<evidence type="ECO:0000256" key="6">
    <source>
        <dbReference type="ARBA" id="ARBA00022857"/>
    </source>
</evidence>
<feature type="binding site" evidence="13">
    <location>
        <position position="153"/>
    </location>
    <ligand>
        <name>1-deoxy-D-xylulose 5-phosphate</name>
        <dbReference type="ChEBI" id="CHEBI:57792"/>
    </ligand>
</feature>
<evidence type="ECO:0000256" key="11">
    <source>
        <dbReference type="ARBA" id="ARBA00054845"/>
    </source>
</evidence>
<keyword evidence="8 13" id="KW-0464">Manganese</keyword>
<evidence type="ECO:0000256" key="10">
    <source>
        <dbReference type="ARBA" id="ARBA00048543"/>
    </source>
</evidence>
<feature type="domain" description="1-deoxy-D-xylulose 5-phosphate reductoisomerase N-terminal" evidence="14">
    <location>
        <begin position="5"/>
        <end position="133"/>
    </location>
</feature>
<feature type="domain" description="DXP reductoisomerase C-terminal" evidence="16">
    <location>
        <begin position="271"/>
        <end position="386"/>
    </location>
</feature>
<feature type="binding site" evidence="13">
    <location>
        <position position="125"/>
    </location>
    <ligand>
        <name>NADPH</name>
        <dbReference type="ChEBI" id="CHEBI:57783"/>
    </ligand>
</feature>
<evidence type="ECO:0000256" key="4">
    <source>
        <dbReference type="ARBA" id="ARBA00012366"/>
    </source>
</evidence>
<organism evidence="17 18">
    <name type="scientific">Acinetobacter variabilis</name>
    <dbReference type="NCBI Taxonomy" id="70346"/>
    <lineage>
        <taxon>Bacteria</taxon>
        <taxon>Pseudomonadati</taxon>
        <taxon>Pseudomonadota</taxon>
        <taxon>Gammaproteobacteria</taxon>
        <taxon>Moraxellales</taxon>
        <taxon>Moraxellaceae</taxon>
        <taxon>Acinetobacter</taxon>
    </lineage>
</organism>
<dbReference type="EC" id="1.1.1.267" evidence="4 13"/>
<dbReference type="EMBL" id="CP060811">
    <property type="protein sequence ID" value="QQN89285.1"/>
    <property type="molecule type" value="Genomic_DNA"/>
</dbReference>
<feature type="binding site" evidence="13">
    <location>
        <position position="126"/>
    </location>
    <ligand>
        <name>1-deoxy-D-xylulose 5-phosphate</name>
        <dbReference type="ChEBI" id="CHEBI:57792"/>
    </ligand>
</feature>
<feature type="binding site" evidence="13">
    <location>
        <position position="209"/>
    </location>
    <ligand>
        <name>1-deoxy-D-xylulose 5-phosphate</name>
        <dbReference type="ChEBI" id="CHEBI:57792"/>
    </ligand>
</feature>
<feature type="binding site" evidence="13">
    <location>
        <position position="215"/>
    </location>
    <ligand>
        <name>NADPH</name>
        <dbReference type="ChEBI" id="CHEBI:57783"/>
    </ligand>
</feature>
<dbReference type="GO" id="GO:0030604">
    <property type="term" value="F:1-deoxy-D-xylulose-5-phosphate reductoisomerase activity"/>
    <property type="evidence" value="ECO:0007669"/>
    <property type="project" value="UniProtKB-UniRule"/>
</dbReference>
<feature type="binding site" evidence="13">
    <location>
        <position position="152"/>
    </location>
    <ligand>
        <name>1-deoxy-D-xylulose 5-phosphate</name>
        <dbReference type="ChEBI" id="CHEBI:57792"/>
    </ligand>
</feature>
<comment type="cofactor">
    <cofactor evidence="13">
        <name>Mg(2+)</name>
        <dbReference type="ChEBI" id="CHEBI:18420"/>
    </cofactor>
    <cofactor evidence="13">
        <name>Mn(2+)</name>
        <dbReference type="ChEBI" id="CHEBI:29035"/>
    </cofactor>
</comment>
<dbReference type="Pfam" id="PF02670">
    <property type="entry name" value="DXP_reductoisom"/>
    <property type="match status" value="1"/>
</dbReference>
<comment type="cofactor">
    <cofactor evidence="1">
        <name>Co(2+)</name>
        <dbReference type="ChEBI" id="CHEBI:48828"/>
    </cofactor>
</comment>
<dbReference type="GO" id="GO:0016853">
    <property type="term" value="F:isomerase activity"/>
    <property type="evidence" value="ECO:0007669"/>
    <property type="project" value="UniProtKB-KW"/>
</dbReference>
<dbReference type="SUPFAM" id="SSF55347">
    <property type="entry name" value="Glyceraldehyde-3-phosphate dehydrogenase-like, C-terminal domain"/>
    <property type="match status" value="1"/>
</dbReference>
<dbReference type="UniPathway" id="UPA00056">
    <property type="reaction ID" value="UER00092"/>
</dbReference>
<dbReference type="InterPro" id="IPR036291">
    <property type="entry name" value="NAD(P)-bd_dom_sf"/>
</dbReference>
<dbReference type="PIRSF" id="PIRSF006205">
    <property type="entry name" value="Dxp_reductismrs"/>
    <property type="match status" value="1"/>
</dbReference>
<evidence type="ECO:0000256" key="5">
    <source>
        <dbReference type="ARBA" id="ARBA00022723"/>
    </source>
</evidence>
<protein>
    <recommendedName>
        <fullName evidence="12 13">1-deoxy-D-xylulose 5-phosphate reductoisomerase</fullName>
        <shortName evidence="13">DXP reductoisomerase</shortName>
        <ecNumber evidence="4 13">1.1.1.267</ecNumber>
    </recommendedName>
    <alternativeName>
        <fullName evidence="13">1-deoxyxylulose-5-phosphate reductoisomerase</fullName>
    </alternativeName>
    <alternativeName>
        <fullName evidence="13">2-C-methyl-D-erythritol 4-phosphate synthase</fullName>
    </alternativeName>
</protein>
<dbReference type="SUPFAM" id="SSF51735">
    <property type="entry name" value="NAD(P)-binding Rossmann-fold domains"/>
    <property type="match status" value="1"/>
</dbReference>
<comment type="caution">
    <text evidence="13">Lacks conserved residue(s) required for the propagation of feature annotation.</text>
</comment>
<comment type="similarity">
    <text evidence="3 13">Belongs to the DXR family.</text>
</comment>
<evidence type="ECO:0000256" key="9">
    <source>
        <dbReference type="ARBA" id="ARBA00023229"/>
    </source>
</evidence>
<evidence type="ECO:0000256" key="2">
    <source>
        <dbReference type="ARBA" id="ARBA00005094"/>
    </source>
</evidence>
<dbReference type="Pfam" id="PF13288">
    <property type="entry name" value="DXPR_C"/>
    <property type="match status" value="1"/>
</dbReference>
<evidence type="ECO:0000259" key="14">
    <source>
        <dbReference type="Pfam" id="PF02670"/>
    </source>
</evidence>
<reference evidence="17 18" key="1">
    <citation type="submission" date="2020-08" db="EMBL/GenBank/DDBJ databases">
        <title>Emergence of ISAba1-mediated novel tet(X) in Acinetobacter variabilis from a chicken farm.</title>
        <authorList>
            <person name="Peng K."/>
            <person name="Li R."/>
        </authorList>
    </citation>
    <scope>NUCLEOTIDE SEQUENCE [LARGE SCALE GENOMIC DNA]</scope>
    <source>
        <strain evidence="17 18">XM9F202-2</strain>
    </source>
</reference>
<dbReference type="RefSeq" id="WP_180130365.1">
    <property type="nucleotide sequence ID" value="NZ_CP060811.1"/>
</dbReference>